<evidence type="ECO:0000313" key="8">
    <source>
        <dbReference type="Proteomes" id="UP001251870"/>
    </source>
</evidence>
<dbReference type="InterPro" id="IPR050194">
    <property type="entry name" value="Glycosyltransferase_grp1"/>
</dbReference>
<gene>
    <name evidence="7" type="ORF">RIL96_06135</name>
</gene>
<dbReference type="GO" id="GO:0016757">
    <property type="term" value="F:glycosyltransferase activity"/>
    <property type="evidence" value="ECO:0007669"/>
    <property type="project" value="UniProtKB-KW"/>
</dbReference>
<dbReference type="PANTHER" id="PTHR45947">
    <property type="entry name" value="SULFOQUINOVOSYL TRANSFERASE SQD2"/>
    <property type="match status" value="1"/>
</dbReference>
<evidence type="ECO:0000256" key="1">
    <source>
        <dbReference type="ARBA" id="ARBA00021292"/>
    </source>
</evidence>
<evidence type="ECO:0000313" key="7">
    <source>
        <dbReference type="EMBL" id="MDR8019141.1"/>
    </source>
</evidence>
<evidence type="ECO:0000256" key="3">
    <source>
        <dbReference type="ARBA" id="ARBA00022679"/>
    </source>
</evidence>
<keyword evidence="2 7" id="KW-0328">Glycosyltransferase</keyword>
<evidence type="ECO:0000256" key="2">
    <source>
        <dbReference type="ARBA" id="ARBA00022676"/>
    </source>
</evidence>
<dbReference type="Proteomes" id="UP001251870">
    <property type="component" value="Unassembled WGS sequence"/>
</dbReference>
<organism evidence="7 8">
    <name type="scientific">Nesterenkonia aerolata</name>
    <dbReference type="NCBI Taxonomy" id="3074079"/>
    <lineage>
        <taxon>Bacteria</taxon>
        <taxon>Bacillati</taxon>
        <taxon>Actinomycetota</taxon>
        <taxon>Actinomycetes</taxon>
        <taxon>Micrococcales</taxon>
        <taxon>Micrococcaceae</taxon>
        <taxon>Nesterenkonia</taxon>
    </lineage>
</organism>
<name>A0ABU2DRM7_9MICC</name>
<feature type="domain" description="Glycosyl transferase family 1" evidence="5">
    <location>
        <begin position="258"/>
        <end position="414"/>
    </location>
</feature>
<protein>
    <recommendedName>
        <fullName evidence="1">D-inositol 3-phosphate glycosyltransferase</fullName>
    </recommendedName>
</protein>
<keyword evidence="8" id="KW-1185">Reference proteome</keyword>
<dbReference type="Gene3D" id="3.40.50.2000">
    <property type="entry name" value="Glycogen Phosphorylase B"/>
    <property type="match status" value="2"/>
</dbReference>
<dbReference type="EMBL" id="JAVKGR010000005">
    <property type="protein sequence ID" value="MDR8019141.1"/>
    <property type="molecule type" value="Genomic_DNA"/>
</dbReference>
<sequence>MTAHPTPQASQGTAPVTAPRRVVMLSLHTSPLDQAGTGDAGGMNTFVDYLSRGLRESGLEVDIVTASQTVPPSTAQTPAVQTPAVRTLPDGRRLITLSAAEDQELFGQTAELARAAAAALRTASSTGVDAVHSHYWISGVAGLQLARNLGVPLVHTMHTVAAVKRERDPHLPTDLRREAQEREIARRAAVLTANTVREAEDLARLYPEAAARIRLMRPGVDLEIFRPDGPASAPESSTPESSAEAYSPPADSVDTTPHRPLRLTFAGRLQPHKGPQVAVAAVGCLRRRRPDLPLRLTIAGELSGPLPLDIAVLSEEAGISELTEQIGPLPHRQLAQLLRSSDVVLMPSYSESFGFVALEAMACATPVIAHAVGGLTELIDSGNTGVLVESLEPEAWADALETLLDSGTRTSLGSAAAGAARDYSWASTAAQALRIYSDSRDFQTGS</sequence>
<dbReference type="SUPFAM" id="SSF53756">
    <property type="entry name" value="UDP-Glycosyltransferase/glycogen phosphorylase"/>
    <property type="match status" value="1"/>
</dbReference>
<feature type="region of interest" description="Disordered" evidence="4">
    <location>
        <begin position="225"/>
        <end position="258"/>
    </location>
</feature>
<dbReference type="Pfam" id="PF13439">
    <property type="entry name" value="Glyco_transf_4"/>
    <property type="match status" value="1"/>
</dbReference>
<dbReference type="InterPro" id="IPR028098">
    <property type="entry name" value="Glyco_trans_4-like_N"/>
</dbReference>
<proteinExistence type="predicted"/>
<feature type="compositionally biased region" description="Low complexity" evidence="4">
    <location>
        <begin position="230"/>
        <end position="252"/>
    </location>
</feature>
<comment type="caution">
    <text evidence="7">The sequence shown here is derived from an EMBL/GenBank/DDBJ whole genome shotgun (WGS) entry which is preliminary data.</text>
</comment>
<accession>A0ABU2DRM7</accession>
<keyword evidence="3 7" id="KW-0808">Transferase</keyword>
<dbReference type="PANTHER" id="PTHR45947:SF3">
    <property type="entry name" value="SULFOQUINOVOSYL TRANSFERASE SQD2"/>
    <property type="match status" value="1"/>
</dbReference>
<feature type="domain" description="Glycosyltransferase subfamily 4-like N-terminal" evidence="6">
    <location>
        <begin position="41"/>
        <end position="223"/>
    </location>
</feature>
<dbReference type="InterPro" id="IPR001296">
    <property type="entry name" value="Glyco_trans_1"/>
</dbReference>
<dbReference type="Pfam" id="PF00534">
    <property type="entry name" value="Glycos_transf_1"/>
    <property type="match status" value="1"/>
</dbReference>
<reference evidence="7 8" key="1">
    <citation type="submission" date="2023-09" db="EMBL/GenBank/DDBJ databases">
        <title>Description of three actinobacteria isolated from air of manufacturing shop in a pharmaceutical factory.</title>
        <authorList>
            <person name="Zhang D.-F."/>
        </authorList>
    </citation>
    <scope>NUCLEOTIDE SEQUENCE [LARGE SCALE GENOMIC DNA]</scope>
    <source>
        <strain evidence="7 8">LY-0111</strain>
    </source>
</reference>
<evidence type="ECO:0000259" key="5">
    <source>
        <dbReference type="Pfam" id="PF00534"/>
    </source>
</evidence>
<dbReference type="RefSeq" id="WP_310548137.1">
    <property type="nucleotide sequence ID" value="NZ_JAVKGR010000005.1"/>
</dbReference>
<evidence type="ECO:0000256" key="4">
    <source>
        <dbReference type="SAM" id="MobiDB-lite"/>
    </source>
</evidence>
<evidence type="ECO:0000259" key="6">
    <source>
        <dbReference type="Pfam" id="PF13439"/>
    </source>
</evidence>